<dbReference type="GO" id="GO:0008017">
    <property type="term" value="F:microtubule binding"/>
    <property type="evidence" value="ECO:0007669"/>
    <property type="project" value="InterPro"/>
</dbReference>
<evidence type="ECO:0000256" key="1">
    <source>
        <dbReference type="ARBA" id="ARBA00004245"/>
    </source>
</evidence>
<proteinExistence type="evidence at transcript level"/>
<accession>A0A6A7G2M4</accession>
<keyword evidence="3 6" id="KW-0067">ATP-binding</keyword>
<dbReference type="GO" id="GO:0005874">
    <property type="term" value="C:microtubule"/>
    <property type="evidence" value="ECO:0007669"/>
    <property type="project" value="UniProtKB-KW"/>
</dbReference>
<organism evidence="9">
    <name type="scientific">Hirondellea gigas</name>
    <dbReference type="NCBI Taxonomy" id="1518452"/>
    <lineage>
        <taxon>Eukaryota</taxon>
        <taxon>Metazoa</taxon>
        <taxon>Ecdysozoa</taxon>
        <taxon>Arthropoda</taxon>
        <taxon>Crustacea</taxon>
        <taxon>Multicrustacea</taxon>
        <taxon>Malacostraca</taxon>
        <taxon>Eumalacostraca</taxon>
        <taxon>Peracarida</taxon>
        <taxon>Amphipoda</taxon>
        <taxon>Amphilochidea</taxon>
        <taxon>Lysianassida</taxon>
        <taxon>Lysianassidira</taxon>
        <taxon>Lysianassoidea</taxon>
        <taxon>Lysianassidae</taxon>
        <taxon>Hirondellea</taxon>
    </lineage>
</organism>
<dbReference type="PANTHER" id="PTHR47969">
    <property type="entry name" value="CHROMOSOME-ASSOCIATED KINESIN KIF4A-RELATED"/>
    <property type="match status" value="1"/>
</dbReference>
<dbReference type="InterPro" id="IPR027640">
    <property type="entry name" value="Kinesin-like_fam"/>
</dbReference>
<dbReference type="PRINTS" id="PR00380">
    <property type="entry name" value="KINESINHEAVY"/>
</dbReference>
<dbReference type="GO" id="GO:0007052">
    <property type="term" value="P:mitotic spindle organization"/>
    <property type="evidence" value="ECO:0007669"/>
    <property type="project" value="TreeGrafter"/>
</dbReference>
<feature type="domain" description="Kinesin motor" evidence="8">
    <location>
        <begin position="1"/>
        <end position="193"/>
    </location>
</feature>
<keyword evidence="4" id="KW-0206">Cytoskeleton</keyword>
<keyword evidence="2 6" id="KW-0547">Nucleotide-binding</keyword>
<evidence type="ECO:0000259" key="8">
    <source>
        <dbReference type="PROSITE" id="PS50067"/>
    </source>
</evidence>
<comment type="subcellular location">
    <subcellularLocation>
        <location evidence="1">Cytoplasm</location>
        <location evidence="1">Cytoskeleton</location>
    </subcellularLocation>
</comment>
<dbReference type="SUPFAM" id="SSF52540">
    <property type="entry name" value="P-loop containing nucleoside triphosphate hydrolases"/>
    <property type="match status" value="1"/>
</dbReference>
<dbReference type="PROSITE" id="PS50067">
    <property type="entry name" value="KINESIN_MOTOR_2"/>
    <property type="match status" value="1"/>
</dbReference>
<dbReference type="InterPro" id="IPR019821">
    <property type="entry name" value="Kinesin_motor_CS"/>
</dbReference>
<sequence length="491" mass="55817">MSKSLQTKMLREDGQHNMYVHDCNEVEVKSPLSALDQLSKGQKRRKVAHTSLNAESSRSHSIFTIRIVQSPLDEHGAEVLTSAGLRISQLSLVDLAGSERTSRTRAAGLRIKEAGNINNTLMMLRTCIEVLRENQLNNANRMVPYRDSKITHYFKNYFDGEGKVKMVICVNPLSSDYDETLPVMKFAELASEVQVQRSVVRGDGLGLPPGRRRANLLFREVKRNMMMEGVDKAKELEVDIRPIYTLSPAWPELTMTDEGWEETLVKLKAFLTKRLHNRESLLAQVQDKVIKCSEQVGTMETENLVLRQQNTSLQALYEDREHRIREIEGRLMNAESVNDSLYSKYNNLVEDHNQAVEERNLAQNQGQLEKQRLRAKLHTKLEIERDNLDRDFKTKLKEHKNKMVSTQVRALRELASDGGSSDSNSMATPVTDRHLNRHTPSRLAVPPPVTPSNTPQLSGGMCCRPLEAAVRWCSMTLRYSNRETPSLLTQG</sequence>
<evidence type="ECO:0000256" key="2">
    <source>
        <dbReference type="ARBA" id="ARBA00022741"/>
    </source>
</evidence>
<dbReference type="GO" id="GO:0051231">
    <property type="term" value="P:spindle elongation"/>
    <property type="evidence" value="ECO:0007669"/>
    <property type="project" value="TreeGrafter"/>
</dbReference>
<evidence type="ECO:0000313" key="9">
    <source>
        <dbReference type="EMBL" id="LAC24724.1"/>
    </source>
</evidence>
<dbReference type="InterPro" id="IPR036961">
    <property type="entry name" value="Kinesin_motor_dom_sf"/>
</dbReference>
<feature type="region of interest" description="Disordered" evidence="7">
    <location>
        <begin position="414"/>
        <end position="459"/>
    </location>
</feature>
<evidence type="ECO:0000256" key="4">
    <source>
        <dbReference type="ARBA" id="ARBA00023212"/>
    </source>
</evidence>
<evidence type="ECO:0000256" key="6">
    <source>
        <dbReference type="RuleBase" id="RU000394"/>
    </source>
</evidence>
<dbReference type="InterPro" id="IPR001752">
    <property type="entry name" value="Kinesin_motor_dom"/>
</dbReference>
<dbReference type="SMART" id="SM00129">
    <property type="entry name" value="KISc"/>
    <property type="match status" value="1"/>
</dbReference>
<dbReference type="PANTHER" id="PTHR47969:SF29">
    <property type="entry name" value="KINESIN-LIKE PROTEIN"/>
    <property type="match status" value="1"/>
</dbReference>
<reference evidence="9" key="1">
    <citation type="submission" date="2017-11" db="EMBL/GenBank/DDBJ databases">
        <title>The sensing device of the deep-sea amphipod.</title>
        <authorList>
            <person name="Kobayashi H."/>
            <person name="Nagahama T."/>
            <person name="Arai W."/>
            <person name="Sasagawa Y."/>
            <person name="Umeda M."/>
            <person name="Hayashi T."/>
            <person name="Nikaido I."/>
            <person name="Watanabe H."/>
            <person name="Oguri K."/>
            <person name="Kitazato H."/>
            <person name="Fujioka K."/>
            <person name="Kido Y."/>
            <person name="Takami H."/>
        </authorList>
    </citation>
    <scope>NUCLEOTIDE SEQUENCE</scope>
    <source>
        <tissue evidence="9">Whole body</tissue>
    </source>
</reference>
<dbReference type="PROSITE" id="PS00411">
    <property type="entry name" value="KINESIN_MOTOR_1"/>
    <property type="match status" value="1"/>
</dbReference>
<dbReference type="GO" id="GO:0003777">
    <property type="term" value="F:microtubule motor activity"/>
    <property type="evidence" value="ECO:0007669"/>
    <property type="project" value="InterPro"/>
</dbReference>
<dbReference type="Pfam" id="PF00225">
    <property type="entry name" value="Kinesin"/>
    <property type="match status" value="1"/>
</dbReference>
<dbReference type="GO" id="GO:0005875">
    <property type="term" value="C:microtubule associated complex"/>
    <property type="evidence" value="ECO:0007669"/>
    <property type="project" value="TreeGrafter"/>
</dbReference>
<dbReference type="Gene3D" id="3.40.850.10">
    <property type="entry name" value="Kinesin motor domain"/>
    <property type="match status" value="1"/>
</dbReference>
<evidence type="ECO:0000256" key="3">
    <source>
        <dbReference type="ARBA" id="ARBA00022840"/>
    </source>
</evidence>
<dbReference type="EMBL" id="IACT01005573">
    <property type="protein sequence ID" value="LAC24724.1"/>
    <property type="molecule type" value="mRNA"/>
</dbReference>
<feature type="compositionally biased region" description="Polar residues" evidence="7">
    <location>
        <begin position="418"/>
        <end position="428"/>
    </location>
</feature>
<keyword evidence="4" id="KW-0963">Cytoplasm</keyword>
<comment type="caution">
    <text evidence="5">Lacks conserved residue(s) required for the propagation of feature annotation.</text>
</comment>
<keyword evidence="6" id="KW-0493">Microtubule</keyword>
<protein>
    <recommendedName>
        <fullName evidence="6">Kinesin-like protein</fullName>
    </recommendedName>
</protein>
<comment type="similarity">
    <text evidence="5 6">Belongs to the TRAFAC class myosin-kinesin ATPase superfamily. Kinesin family.</text>
</comment>
<dbReference type="GO" id="GO:0007018">
    <property type="term" value="P:microtubule-based movement"/>
    <property type="evidence" value="ECO:0007669"/>
    <property type="project" value="InterPro"/>
</dbReference>
<keyword evidence="6" id="KW-0505">Motor protein</keyword>
<dbReference type="AlphaFoldDB" id="A0A6A7G2M4"/>
<dbReference type="GO" id="GO:0005524">
    <property type="term" value="F:ATP binding"/>
    <property type="evidence" value="ECO:0007669"/>
    <property type="project" value="UniProtKB-KW"/>
</dbReference>
<evidence type="ECO:0000256" key="7">
    <source>
        <dbReference type="SAM" id="MobiDB-lite"/>
    </source>
</evidence>
<dbReference type="InterPro" id="IPR027417">
    <property type="entry name" value="P-loop_NTPase"/>
</dbReference>
<name>A0A6A7G2M4_9CRUS</name>
<evidence type="ECO:0000256" key="5">
    <source>
        <dbReference type="PROSITE-ProRule" id="PRU00283"/>
    </source>
</evidence>